<dbReference type="SMART" id="SM00849">
    <property type="entry name" value="Lactamase_B"/>
    <property type="match status" value="1"/>
</dbReference>
<dbReference type="SUPFAM" id="SSF56176">
    <property type="entry name" value="FAD-binding/transporter-associated domain-like"/>
    <property type="match status" value="1"/>
</dbReference>
<evidence type="ECO:0000256" key="3">
    <source>
        <dbReference type="SAM" id="SignalP"/>
    </source>
</evidence>
<dbReference type="Gene3D" id="3.60.15.10">
    <property type="entry name" value="Ribonuclease Z/Hydroxyacylglutathione hydrolase-like"/>
    <property type="match status" value="1"/>
</dbReference>
<comment type="caution">
    <text evidence="5">The sequence shown here is derived from an EMBL/GenBank/DDBJ whole genome shotgun (WGS) entry which is preliminary data.</text>
</comment>
<keyword evidence="2" id="KW-0274">FAD</keyword>
<evidence type="ECO:0000259" key="4">
    <source>
        <dbReference type="PROSITE" id="PS51387"/>
    </source>
</evidence>
<organism evidence="5 6">
    <name type="scientific">Leptospira noguchii</name>
    <dbReference type="NCBI Taxonomy" id="28182"/>
    <lineage>
        <taxon>Bacteria</taxon>
        <taxon>Pseudomonadati</taxon>
        <taxon>Spirochaetota</taxon>
        <taxon>Spirochaetia</taxon>
        <taxon>Leptospirales</taxon>
        <taxon>Leptospiraceae</taxon>
        <taxon>Leptospira</taxon>
    </lineage>
</organism>
<evidence type="ECO:0000256" key="1">
    <source>
        <dbReference type="ARBA" id="ARBA00022630"/>
    </source>
</evidence>
<dbReference type="InterPro" id="IPR010031">
    <property type="entry name" value="FAD_lactone_oxidase-like"/>
</dbReference>
<dbReference type="OrthoDB" id="9768764at2"/>
<dbReference type="PROSITE" id="PS51387">
    <property type="entry name" value="FAD_PCMH"/>
    <property type="match status" value="1"/>
</dbReference>
<feature type="domain" description="FAD-binding PCMH-type" evidence="4">
    <location>
        <begin position="28"/>
        <end position="197"/>
    </location>
</feature>
<dbReference type="InterPro" id="IPR001279">
    <property type="entry name" value="Metallo-B-lactamas"/>
</dbReference>
<dbReference type="InterPro" id="IPR036318">
    <property type="entry name" value="FAD-bd_PCMH-like_sf"/>
</dbReference>
<proteinExistence type="predicted"/>
<dbReference type="GO" id="GO:0016899">
    <property type="term" value="F:oxidoreductase activity, acting on the CH-OH group of donors, oxygen as acceptor"/>
    <property type="evidence" value="ECO:0007669"/>
    <property type="project" value="InterPro"/>
</dbReference>
<dbReference type="InterPro" id="IPR036866">
    <property type="entry name" value="RibonucZ/Hydroxyglut_hydro"/>
</dbReference>
<evidence type="ECO:0000313" key="6">
    <source>
        <dbReference type="Proteomes" id="UP000012112"/>
    </source>
</evidence>
<reference evidence="5 6" key="1">
    <citation type="submission" date="2013-01" db="EMBL/GenBank/DDBJ databases">
        <authorList>
            <person name="Harkins D.M."/>
            <person name="Durkin A.S."/>
            <person name="Brinkac L.M."/>
            <person name="Haft D.H."/>
            <person name="Selengut J.D."/>
            <person name="Sanka R."/>
            <person name="DePew J."/>
            <person name="Purushe J."/>
            <person name="Matthias M.A."/>
            <person name="Vinetz J.M."/>
            <person name="Sutton G.G."/>
            <person name="Nierman W.C."/>
            <person name="Fouts D.E."/>
        </authorList>
    </citation>
    <scope>NUCLEOTIDE SEQUENCE [LARGE SCALE GENOMIC DNA]</scope>
    <source>
        <strain evidence="5 6">HAI1536</strain>
    </source>
</reference>
<dbReference type="Proteomes" id="UP000012112">
    <property type="component" value="Unassembled WGS sequence"/>
</dbReference>
<dbReference type="InterPro" id="IPR016169">
    <property type="entry name" value="FAD-bd_PCMH_sub2"/>
</dbReference>
<dbReference type="Pfam" id="PF00753">
    <property type="entry name" value="Lactamase_B"/>
    <property type="match status" value="1"/>
</dbReference>
<evidence type="ECO:0000313" key="5">
    <source>
        <dbReference type="EMBL" id="EMO52093.1"/>
    </source>
</evidence>
<dbReference type="Gene3D" id="3.30.465.10">
    <property type="match status" value="1"/>
</dbReference>
<dbReference type="InterPro" id="IPR006094">
    <property type="entry name" value="Oxid_FAD_bind_N"/>
</dbReference>
<accession>M6VR91</accession>
<dbReference type="EMBL" id="AKWD02000060">
    <property type="protein sequence ID" value="EMO52093.1"/>
    <property type="molecule type" value="Genomic_DNA"/>
</dbReference>
<dbReference type="AlphaFoldDB" id="M6VR91"/>
<keyword evidence="1" id="KW-0285">Flavoprotein</keyword>
<gene>
    <name evidence="5" type="ORF">LEP1GSC172_0795</name>
</gene>
<dbReference type="Pfam" id="PF01565">
    <property type="entry name" value="FAD_binding_4"/>
    <property type="match status" value="1"/>
</dbReference>
<dbReference type="InterPro" id="IPR016166">
    <property type="entry name" value="FAD-bd_PCMH"/>
</dbReference>
<dbReference type="InterPro" id="IPR016164">
    <property type="entry name" value="FAD-linked_Oxase-like_C"/>
</dbReference>
<sequence>MKKFVLLLFVFVSLIFADPEVVNDVTQINPIRVNRVVTPTTLGDIQELIKNHSGPISIGGGRFSMGGQIATENALFIDTREFNKILSFDPTTKLITVESGITWRKLQESIDPFDLSVQIKQTYSNFTIGGSLSVNAHGRYVGYGPMILSVRSIKLVLSDGKLVTASPKENPEIFFASVGGYGGIGVIVEVTLELTENKKIKRFVKKIPITEYKNFFFKNIRNNPKAQFHNGDIYPPAYENVNTITWEETEEAVTVNDRIVPVKESYWLENLIYFWLTELPYGKELREAVLDPLYYRKDRVLWRNYEANYDVQELEPPNRRISTYVLQEYFIPVEKFDEFYPLMKSILQKHDVNVVNISIRHAKQDSGSYLVWARTEVFSFVIYYKQRVYESAKREVGVWTRELIDAVISVGGTYYLPYQLHASVSQFEKAYPNSDQFFLLKRKLDPNYKFRNKLWDKYYFHDKEDKKIRLRLDALKDYTRNEDQTFLTLPEWYIVFSSEEYANFLKYNLPSDFPYFSSIIQFWKIYGKVVKKTWNSYEFNWGYHLMINIIGVSYSSELFLKALYENSVGRLTESFLENKALSPEMKVEGYIQKIESDYTDFIKMRPWYEYPFYSKFKEFWTIRDGDNTSFVRRWERRFFFSTELLVKALYGKLIALGTESVYAPETFEVKAWVVENGKGTIRSIPRYEAFTKAVPEIVKKNVSFVEIAGNRKILMTLIVPSEVNLRDQEEVLYEWNILTEPNQKRVAVVAPVSRLHEILINSEKNGFKVDHIFEFQIRLDDFRLFGILRNMRYLLQLSCFILFLSCAVTSYSSKPVTLGKQFDLKDLKQNPKGPLLFQKKLAADWVADRGGLINLKDPKAKAASLQSGDEPIQIYFYVIDHPKFGRYLIDTGMSEAFRKDPKDWPISCLVASVMNTAAFKVHLTASEWLKKDPKKLEGIFLTHMHLDHVLGTKDFQSGIPLYVGPQEATHKQFINSFVQGTTDQLLGENPALSELSFALALNDSSYPVLDFFGDQSLLVFHIEGHTKGSLAFLVQSSNGYQLVLGDSCHTAWGWENNVPPGDFTADQEKNKAGLSFLKDLASKFPGIQVHPGHQSLSEKRN</sequence>
<feature type="chain" id="PRO_5004078653" evidence="3">
    <location>
        <begin position="18"/>
        <end position="1101"/>
    </location>
</feature>
<dbReference type="GO" id="GO:0071949">
    <property type="term" value="F:FAD binding"/>
    <property type="evidence" value="ECO:0007669"/>
    <property type="project" value="InterPro"/>
</dbReference>
<keyword evidence="3" id="KW-0732">Signal</keyword>
<dbReference type="SUPFAM" id="SSF56281">
    <property type="entry name" value="Metallo-hydrolase/oxidoreductase"/>
    <property type="match status" value="1"/>
</dbReference>
<name>M6VR91_9LEPT</name>
<dbReference type="PANTHER" id="PTHR43762">
    <property type="entry name" value="L-GULONOLACTONE OXIDASE"/>
    <property type="match status" value="1"/>
</dbReference>
<evidence type="ECO:0000256" key="2">
    <source>
        <dbReference type="ARBA" id="ARBA00022827"/>
    </source>
</evidence>
<protein>
    <submittedName>
        <fullName evidence="5">FAD binding domain protein</fullName>
    </submittedName>
</protein>
<dbReference type="SUPFAM" id="SSF55103">
    <property type="entry name" value="FAD-linked oxidases, C-terminal domain"/>
    <property type="match status" value="1"/>
</dbReference>
<dbReference type="PANTHER" id="PTHR43762:SF1">
    <property type="entry name" value="D-ARABINONO-1,4-LACTONE OXIDASE"/>
    <property type="match status" value="1"/>
</dbReference>
<dbReference type="STRING" id="28182.GCA_001568325_03314"/>
<feature type="signal peptide" evidence="3">
    <location>
        <begin position="1"/>
        <end position="17"/>
    </location>
</feature>